<dbReference type="InterPro" id="IPR000182">
    <property type="entry name" value="GNAT_dom"/>
</dbReference>
<dbReference type="PANTHER" id="PTHR43877">
    <property type="entry name" value="AMINOALKYLPHOSPHONATE N-ACETYLTRANSFERASE-RELATED-RELATED"/>
    <property type="match status" value="1"/>
</dbReference>
<evidence type="ECO:0000256" key="2">
    <source>
        <dbReference type="ARBA" id="ARBA00023315"/>
    </source>
</evidence>
<dbReference type="AlphaFoldDB" id="A0A3Q8IBX7"/>
<keyword evidence="1 5" id="KW-0808">Transferase</keyword>
<protein>
    <submittedName>
        <fullName evidence="5">Acetyltransferase</fullName>
    </submittedName>
</protein>
<dbReference type="CDD" id="cd04301">
    <property type="entry name" value="NAT_SF"/>
    <property type="match status" value="1"/>
</dbReference>
<dbReference type="EMBL" id="MH908889">
    <property type="protein sequence ID" value="AYM52960.1"/>
    <property type="molecule type" value="Genomic_DNA"/>
</dbReference>
<dbReference type="PROSITE" id="PS51186">
    <property type="entry name" value="GNAT"/>
    <property type="match status" value="1"/>
</dbReference>
<sequence length="196" mass="20847">MAVIRLAVPADAAALAGLAERTFRDTFAADNTPEDMAEHVAQAYSPARQARELSDPEITTLVAEAPAGELMAYAQLRGGAAPASVTGPAPVEIWRFYVDRPYHGQGLAKQLMAAVLEAAARRGAATLWLGVWERNPRAQAFYRKCGFVDVGAHIFVLGSDRQTDILMARPLAGAGAAGDEGERENRKGTGAQEGEK</sequence>
<dbReference type="InterPro" id="IPR050832">
    <property type="entry name" value="Bact_Acetyltransf"/>
</dbReference>
<dbReference type="SUPFAM" id="SSF55729">
    <property type="entry name" value="Acyl-CoA N-acyltransferases (Nat)"/>
    <property type="match status" value="1"/>
</dbReference>
<keyword evidence="2" id="KW-0012">Acyltransferase</keyword>
<evidence type="ECO:0000259" key="4">
    <source>
        <dbReference type="PROSITE" id="PS51186"/>
    </source>
</evidence>
<evidence type="ECO:0000256" key="3">
    <source>
        <dbReference type="SAM" id="MobiDB-lite"/>
    </source>
</evidence>
<evidence type="ECO:0000256" key="1">
    <source>
        <dbReference type="ARBA" id="ARBA00022679"/>
    </source>
</evidence>
<feature type="domain" description="N-acetyltransferase" evidence="4">
    <location>
        <begin position="2"/>
        <end position="172"/>
    </location>
</feature>
<organism evidence="5">
    <name type="scientific">Jahnella sp. MSr9139</name>
    <dbReference type="NCBI Taxonomy" id="1434086"/>
    <lineage>
        <taxon>Bacteria</taxon>
        <taxon>Pseudomonadati</taxon>
        <taxon>Myxococcota</taxon>
        <taxon>Polyangia</taxon>
        <taxon>Polyangiales</taxon>
        <taxon>Polyangiaceae</taxon>
        <taxon>Jahnella</taxon>
    </lineage>
</organism>
<dbReference type="Gene3D" id="3.40.630.30">
    <property type="match status" value="1"/>
</dbReference>
<feature type="region of interest" description="Disordered" evidence="3">
    <location>
        <begin position="173"/>
        <end position="196"/>
    </location>
</feature>
<dbReference type="GO" id="GO:0016747">
    <property type="term" value="F:acyltransferase activity, transferring groups other than amino-acyl groups"/>
    <property type="evidence" value="ECO:0007669"/>
    <property type="project" value="InterPro"/>
</dbReference>
<proteinExistence type="predicted"/>
<feature type="compositionally biased region" description="Basic and acidic residues" evidence="3">
    <location>
        <begin position="183"/>
        <end position="196"/>
    </location>
</feature>
<dbReference type="InterPro" id="IPR016181">
    <property type="entry name" value="Acyl_CoA_acyltransferase"/>
</dbReference>
<name>A0A3Q8IBX7_9BACT</name>
<accession>A0A3Q8IBX7</accession>
<dbReference type="Pfam" id="PF00583">
    <property type="entry name" value="Acetyltransf_1"/>
    <property type="match status" value="1"/>
</dbReference>
<reference evidence="5" key="1">
    <citation type="journal article" date="2018" name="J. Ind. Microbiol. Biotechnol.">
        <title>Genome mining reveals uncommon alkylpyrones as type III PKS products from myxobacteria.</title>
        <authorList>
            <person name="Hug J.J."/>
            <person name="Panter F."/>
            <person name="Krug D."/>
            <person name="Muller R."/>
        </authorList>
    </citation>
    <scope>NUCLEOTIDE SEQUENCE</scope>
    <source>
        <strain evidence="5">MSr9139</strain>
    </source>
</reference>
<evidence type="ECO:0000313" key="5">
    <source>
        <dbReference type="EMBL" id="AYM52960.1"/>
    </source>
</evidence>